<keyword evidence="7 10" id="KW-0472">Membrane</keyword>
<dbReference type="PANTHER" id="PTHR30069">
    <property type="entry name" value="TONB-DEPENDENT OUTER MEMBRANE RECEPTOR"/>
    <property type="match status" value="1"/>
</dbReference>
<dbReference type="InterPro" id="IPR012910">
    <property type="entry name" value="Plug_dom"/>
</dbReference>
<dbReference type="PANTHER" id="PTHR30069:SF29">
    <property type="entry name" value="HEMOGLOBIN AND HEMOGLOBIN-HAPTOGLOBIN-BINDING PROTEIN 1-RELATED"/>
    <property type="match status" value="1"/>
</dbReference>
<evidence type="ECO:0000259" key="11">
    <source>
        <dbReference type="Pfam" id="PF00593"/>
    </source>
</evidence>
<dbReference type="Gene3D" id="2.40.170.20">
    <property type="entry name" value="TonB-dependent receptor, beta-barrel domain"/>
    <property type="match status" value="1"/>
</dbReference>
<evidence type="ECO:0000313" key="14">
    <source>
        <dbReference type="Proteomes" id="UP000321436"/>
    </source>
</evidence>
<dbReference type="AlphaFoldDB" id="A0A512REL1"/>
<dbReference type="EMBL" id="BKAU01000001">
    <property type="protein sequence ID" value="GEP94133.1"/>
    <property type="molecule type" value="Genomic_DNA"/>
</dbReference>
<dbReference type="Proteomes" id="UP000321436">
    <property type="component" value="Unassembled WGS sequence"/>
</dbReference>
<keyword evidence="9" id="KW-0998">Cell outer membrane</keyword>
<evidence type="ECO:0000313" key="13">
    <source>
        <dbReference type="EMBL" id="GEP94133.1"/>
    </source>
</evidence>
<comment type="subcellular location">
    <subcellularLocation>
        <location evidence="1">Cell outer membrane</location>
        <topology evidence="1">Multi-pass membrane protein</topology>
    </subcellularLocation>
</comment>
<evidence type="ECO:0000256" key="4">
    <source>
        <dbReference type="ARBA" id="ARBA00022692"/>
    </source>
</evidence>
<feature type="domain" description="TonB-dependent receptor plug" evidence="12">
    <location>
        <begin position="205"/>
        <end position="337"/>
    </location>
</feature>
<dbReference type="Gene3D" id="3.55.50.30">
    <property type="match status" value="1"/>
</dbReference>
<evidence type="ECO:0000256" key="2">
    <source>
        <dbReference type="ARBA" id="ARBA00022448"/>
    </source>
</evidence>
<evidence type="ECO:0000256" key="3">
    <source>
        <dbReference type="ARBA" id="ARBA00022452"/>
    </source>
</evidence>
<keyword evidence="5" id="KW-0732">Signal</keyword>
<protein>
    <submittedName>
        <fullName evidence="13">TonB-dependent receptor</fullName>
    </submittedName>
</protein>
<evidence type="ECO:0000256" key="1">
    <source>
        <dbReference type="ARBA" id="ARBA00004571"/>
    </source>
</evidence>
<dbReference type="GO" id="GO:0044718">
    <property type="term" value="P:siderophore transmembrane transport"/>
    <property type="evidence" value="ECO:0007669"/>
    <property type="project" value="TreeGrafter"/>
</dbReference>
<accession>A0A512REL1</accession>
<dbReference type="SUPFAM" id="SSF56935">
    <property type="entry name" value="Porins"/>
    <property type="match status" value="1"/>
</dbReference>
<keyword evidence="6 10" id="KW-0798">TonB box</keyword>
<name>A0A512REL1_9BACT</name>
<dbReference type="Pfam" id="PF00593">
    <property type="entry name" value="TonB_dep_Rec_b-barrel"/>
    <property type="match status" value="1"/>
</dbReference>
<dbReference type="InterPro" id="IPR008969">
    <property type="entry name" value="CarboxyPept-like_regulatory"/>
</dbReference>
<dbReference type="Pfam" id="PF13715">
    <property type="entry name" value="CarbopepD_reg_2"/>
    <property type="match status" value="1"/>
</dbReference>
<dbReference type="InterPro" id="IPR039426">
    <property type="entry name" value="TonB-dep_rcpt-like"/>
</dbReference>
<keyword evidence="14" id="KW-1185">Reference proteome</keyword>
<comment type="caution">
    <text evidence="13">The sequence shown here is derived from an EMBL/GenBank/DDBJ whole genome shotgun (WGS) entry which is preliminary data.</text>
</comment>
<reference evidence="13 14" key="1">
    <citation type="submission" date="2019-07" db="EMBL/GenBank/DDBJ databases">
        <title>Whole genome shotgun sequence of Chitinophaga cymbidii NBRC 109752.</title>
        <authorList>
            <person name="Hosoyama A."/>
            <person name="Uohara A."/>
            <person name="Ohji S."/>
            <person name="Ichikawa N."/>
        </authorList>
    </citation>
    <scope>NUCLEOTIDE SEQUENCE [LARGE SCALE GENOMIC DNA]</scope>
    <source>
        <strain evidence="13 14">NBRC 109752</strain>
    </source>
</reference>
<evidence type="ECO:0000259" key="12">
    <source>
        <dbReference type="Pfam" id="PF07715"/>
    </source>
</evidence>
<dbReference type="Gene3D" id="2.170.130.10">
    <property type="entry name" value="TonB-dependent receptor, plug domain"/>
    <property type="match status" value="1"/>
</dbReference>
<evidence type="ECO:0000256" key="8">
    <source>
        <dbReference type="ARBA" id="ARBA00023170"/>
    </source>
</evidence>
<keyword evidence="2" id="KW-0813">Transport</keyword>
<keyword evidence="8 13" id="KW-0675">Receptor</keyword>
<dbReference type="InterPro" id="IPR037066">
    <property type="entry name" value="Plug_dom_sf"/>
</dbReference>
<dbReference type="InterPro" id="IPR036942">
    <property type="entry name" value="Beta-barrel_TonB_sf"/>
</dbReference>
<dbReference type="InterPro" id="IPR000531">
    <property type="entry name" value="Beta-barrel_TonB"/>
</dbReference>
<evidence type="ECO:0000256" key="7">
    <source>
        <dbReference type="ARBA" id="ARBA00023136"/>
    </source>
</evidence>
<evidence type="ECO:0000256" key="6">
    <source>
        <dbReference type="ARBA" id="ARBA00023077"/>
    </source>
</evidence>
<proteinExistence type="inferred from homology"/>
<gene>
    <name evidence="13" type="ORF">CCY01nite_03930</name>
</gene>
<dbReference type="SUPFAM" id="SSF49464">
    <property type="entry name" value="Carboxypeptidase regulatory domain-like"/>
    <property type="match status" value="1"/>
</dbReference>
<sequence>MTAGAESHARQSQDRRYDINIKAGTLEEALRQISSITRLSLTYNPNDARQIRIKAMVARQESIQLILGRLLNGTGYTFLVNGPQVLVYKERTHHANPPVVKKTAEPILLTGKVVDEKEQPLEFASVKIRETGSLLTTGSEGVFQLEIPEHLPVIRITVTYVGKRTIEKVIERKEYSRPQLFRMQDLSLSLEGVQVTGVQKALQSNSSIVFDREAIEQSQAFSMADILNNLPGKEIKAPNLHQVQTLTLRTSADAAAGMNNSLGTAFIVDDILLSNNANMQTKSIGKYGRTPISQAGIGSFDVPFTGLDLRDIPVNNIERIEVISGIASAQYGDITNGAVIIDRQAGKNALQLGIGISGYSTQYSLSKGLALGKKLGALNLSANYLKSNQNPTTNLQTYGRMNLGLMWTDHFGKNIKNTVSVDYSFRNDDIRVDPEDNREKKTYIKSRNIRISNRTAFTIHHDYLKRISLSMGYSSGSQESYTQYAFNSDPKPVADKDTTGIYEGYYIPGIYTSIDHIMGKPENFNGNLVINGEVTTGQILHQLSTGANLYISNNGGKGVIVNPDAPRFANQNFQNERPYSFNLMPAIINSGFFLQDNFESTVAGRTLTTNAGLRYDVQNGQGTLQPRLNMGYRLNKAWQLTFGYGLATKAPTMAYRYPGPIYFDLPLLEVYNADPARRVFLVYTEKLLPDNSSLKPMRSSQLEGGVKYNGGWFNSSLFAYYKRNRNGFSTTEQFKTFQLPVYDYKIENDQLVYWQTDSVATKLSAALRYNRVTNGTSSNDIGVEWFINTQQVKSIRTSFSMVTSFSFSDFTNNFQRLKFADADLQSLHNVMYGVYPVTQYKYWSLSSKFNTTTHIPKLGFIVNIATDVFFTRQRKSRNGSQMPLGYADLQSNYYAFGPHSDADPVYLALGAYDTEDADGSDPFYLNFHLQVAKEIRKKIRFSVRAYNIFNLRSRVYNPATDAVRSLREPVSVSGEISFKF</sequence>
<evidence type="ECO:0000256" key="5">
    <source>
        <dbReference type="ARBA" id="ARBA00022729"/>
    </source>
</evidence>
<comment type="similarity">
    <text evidence="10">Belongs to the TonB-dependent receptor family.</text>
</comment>
<dbReference type="GO" id="GO:0015344">
    <property type="term" value="F:siderophore uptake transmembrane transporter activity"/>
    <property type="evidence" value="ECO:0007669"/>
    <property type="project" value="TreeGrafter"/>
</dbReference>
<keyword evidence="4" id="KW-0812">Transmembrane</keyword>
<dbReference type="GO" id="GO:0009279">
    <property type="term" value="C:cell outer membrane"/>
    <property type="evidence" value="ECO:0007669"/>
    <property type="project" value="UniProtKB-SubCell"/>
</dbReference>
<evidence type="ECO:0000256" key="10">
    <source>
        <dbReference type="RuleBase" id="RU003357"/>
    </source>
</evidence>
<dbReference type="Pfam" id="PF07715">
    <property type="entry name" value="Plug"/>
    <property type="match status" value="1"/>
</dbReference>
<keyword evidence="3" id="KW-1134">Transmembrane beta strand</keyword>
<evidence type="ECO:0000256" key="9">
    <source>
        <dbReference type="ARBA" id="ARBA00023237"/>
    </source>
</evidence>
<organism evidence="13 14">
    <name type="scientific">Chitinophaga cymbidii</name>
    <dbReference type="NCBI Taxonomy" id="1096750"/>
    <lineage>
        <taxon>Bacteria</taxon>
        <taxon>Pseudomonadati</taxon>
        <taxon>Bacteroidota</taxon>
        <taxon>Chitinophagia</taxon>
        <taxon>Chitinophagales</taxon>
        <taxon>Chitinophagaceae</taxon>
        <taxon>Chitinophaga</taxon>
    </lineage>
</organism>
<feature type="domain" description="TonB-dependent receptor-like beta-barrel" evidence="11">
    <location>
        <begin position="421"/>
        <end position="767"/>
    </location>
</feature>